<gene>
    <name evidence="3" type="ORF">SAMN04487936_101442</name>
</gene>
<dbReference type="OrthoDB" id="9810963at2"/>
<accession>A0A1I3PT42</accession>
<dbReference type="InterPro" id="IPR018821">
    <property type="entry name" value="DUF294_put_nucleoTrafse_sb-bd"/>
</dbReference>
<sequence>MFNSYNDIRKWRENRMDSVSRDHFQLNAFHDQMIQHAFHLAKEKIEREQGPPPAPFAFYLMGSAGRFEQSIWSDQDHGIVFDGKQEHQHYFLKLGEEIREGLAAVGYERCEGNVMASNPLWCQSVEVLQTQISDWLREASWQKLRHFLIFFDSRVLIGDKGLLFQVKKQVFSILEEEPWLFSRLVENVNHVKKGVGIFGQLLPDYSGGKKGNFNLKQTVYFPYVNALRMLALLHHVSAPSTLSRFEAIRSIYPSVAAYEEDFHQLLQHRLQWRNEAESYENVHMLKVDQLPKKDKQQLKTSVRRGQKLYSIAKSIVKEEGWS</sequence>
<dbReference type="CDD" id="cd05401">
    <property type="entry name" value="NT_GlnE_GlnD_like"/>
    <property type="match status" value="1"/>
</dbReference>
<protein>
    <submittedName>
        <fullName evidence="3">CBS domain-containing protein</fullName>
    </submittedName>
</protein>
<proteinExistence type="predicted"/>
<dbReference type="SUPFAM" id="SSF81301">
    <property type="entry name" value="Nucleotidyltransferase"/>
    <property type="match status" value="1"/>
</dbReference>
<keyword evidence="4" id="KW-1185">Reference proteome</keyword>
<organism evidence="3 4">
    <name type="scientific">Halobacillus dabanensis</name>
    <dbReference type="NCBI Taxonomy" id="240302"/>
    <lineage>
        <taxon>Bacteria</taxon>
        <taxon>Bacillati</taxon>
        <taxon>Bacillota</taxon>
        <taxon>Bacilli</taxon>
        <taxon>Bacillales</taxon>
        <taxon>Bacillaceae</taxon>
        <taxon>Halobacillus</taxon>
    </lineage>
</organism>
<evidence type="ECO:0000313" key="4">
    <source>
        <dbReference type="Proteomes" id="UP000183557"/>
    </source>
</evidence>
<dbReference type="AlphaFoldDB" id="A0A1I3PT42"/>
<dbReference type="EMBL" id="FOSB01000001">
    <property type="protein sequence ID" value="SFJ24954.1"/>
    <property type="molecule type" value="Genomic_DNA"/>
</dbReference>
<dbReference type="RefSeq" id="WP_075034892.1">
    <property type="nucleotide sequence ID" value="NZ_FOSB01000001.1"/>
</dbReference>
<feature type="domain" description="Protein-PII uridylyltransferase N-terminal" evidence="1">
    <location>
        <begin position="26"/>
        <end position="139"/>
    </location>
</feature>
<dbReference type="InterPro" id="IPR005105">
    <property type="entry name" value="GlnD_Uridyltrans_N"/>
</dbReference>
<evidence type="ECO:0000259" key="1">
    <source>
        <dbReference type="Pfam" id="PF03445"/>
    </source>
</evidence>
<dbReference type="GO" id="GO:0008773">
    <property type="term" value="F:[protein-PII] uridylyltransferase activity"/>
    <property type="evidence" value="ECO:0007669"/>
    <property type="project" value="InterPro"/>
</dbReference>
<dbReference type="Pfam" id="PF10335">
    <property type="entry name" value="DUF294_C"/>
    <property type="match status" value="1"/>
</dbReference>
<reference evidence="4" key="1">
    <citation type="submission" date="2016-10" db="EMBL/GenBank/DDBJ databases">
        <authorList>
            <person name="Varghese N."/>
            <person name="Submissions S."/>
        </authorList>
    </citation>
    <scope>NUCLEOTIDE SEQUENCE [LARGE SCALE GENOMIC DNA]</scope>
    <source>
        <strain evidence="4">CGMCC 1.3704</strain>
    </source>
</reference>
<name>A0A1I3PT42_HALDA</name>
<dbReference type="Proteomes" id="UP000183557">
    <property type="component" value="Unassembled WGS sequence"/>
</dbReference>
<feature type="domain" description="DUF294" evidence="2">
    <location>
        <begin position="180"/>
        <end position="313"/>
    </location>
</feature>
<evidence type="ECO:0000259" key="2">
    <source>
        <dbReference type="Pfam" id="PF10335"/>
    </source>
</evidence>
<evidence type="ECO:0000313" key="3">
    <source>
        <dbReference type="EMBL" id="SFJ24954.1"/>
    </source>
</evidence>
<dbReference type="Pfam" id="PF03445">
    <property type="entry name" value="DUF294"/>
    <property type="match status" value="1"/>
</dbReference>
<dbReference type="InterPro" id="IPR043519">
    <property type="entry name" value="NT_sf"/>
</dbReference>